<comment type="caution">
    <text evidence="1">The sequence shown here is derived from an EMBL/GenBank/DDBJ whole genome shotgun (WGS) entry which is preliminary data.</text>
</comment>
<reference evidence="1 2" key="1">
    <citation type="journal article" date="2013" name="Nat. Commun.">
        <title>The evolution and pathogenic mechanisms of the rice sheath blight pathogen.</title>
        <authorList>
            <person name="Zheng A."/>
            <person name="Lin R."/>
            <person name="Xu L."/>
            <person name="Qin P."/>
            <person name="Tang C."/>
            <person name="Ai P."/>
            <person name="Zhang D."/>
            <person name="Liu Y."/>
            <person name="Sun Z."/>
            <person name="Feng H."/>
            <person name="Wang Y."/>
            <person name="Chen Y."/>
            <person name="Liang X."/>
            <person name="Fu R."/>
            <person name="Li Q."/>
            <person name="Zhang J."/>
            <person name="Yu X."/>
            <person name="Xie Z."/>
            <person name="Ding L."/>
            <person name="Guan P."/>
            <person name="Tang J."/>
            <person name="Liang Y."/>
            <person name="Wang S."/>
            <person name="Deng Q."/>
            <person name="Li S."/>
            <person name="Zhu J."/>
            <person name="Wang L."/>
            <person name="Liu H."/>
            <person name="Li P."/>
        </authorList>
    </citation>
    <scope>NUCLEOTIDE SEQUENCE [LARGE SCALE GENOMIC DNA]</scope>
    <source>
        <strain evidence="2">AG-1 IA</strain>
    </source>
</reference>
<sequence length="74" mass="8319">MFGCLHFDQTYNSCAARWMITVTQIIRLSLLPHLSPTFSPVSRVAEKTSPKPPVAMANSLHVDSWIVSVRSRHP</sequence>
<evidence type="ECO:0000313" key="2">
    <source>
        <dbReference type="Proteomes" id="UP000011668"/>
    </source>
</evidence>
<protein>
    <submittedName>
        <fullName evidence="1">Uncharacterized protein</fullName>
    </submittedName>
</protein>
<name>L8WH33_THACA</name>
<evidence type="ECO:0000313" key="1">
    <source>
        <dbReference type="EMBL" id="ELU35694.1"/>
    </source>
</evidence>
<organism evidence="1 2">
    <name type="scientific">Thanatephorus cucumeris (strain AG1-IA)</name>
    <name type="common">Rice sheath blight fungus</name>
    <name type="synonym">Rhizoctonia solani</name>
    <dbReference type="NCBI Taxonomy" id="983506"/>
    <lineage>
        <taxon>Eukaryota</taxon>
        <taxon>Fungi</taxon>
        <taxon>Dikarya</taxon>
        <taxon>Basidiomycota</taxon>
        <taxon>Agaricomycotina</taxon>
        <taxon>Agaricomycetes</taxon>
        <taxon>Cantharellales</taxon>
        <taxon>Ceratobasidiaceae</taxon>
        <taxon>Rhizoctonia</taxon>
        <taxon>Rhizoctonia solani AG-1</taxon>
    </lineage>
</organism>
<dbReference type="Proteomes" id="UP000011668">
    <property type="component" value="Unassembled WGS sequence"/>
</dbReference>
<gene>
    <name evidence="1" type="ORF">AG1IA_10276</name>
</gene>
<dbReference type="HOGENOM" id="CLU_2689502_0_0_1"/>
<dbReference type="AlphaFoldDB" id="L8WH33"/>
<accession>L8WH33</accession>
<keyword evidence="2" id="KW-1185">Reference proteome</keyword>
<proteinExistence type="predicted"/>
<dbReference type="EMBL" id="AFRT01005636">
    <property type="protein sequence ID" value="ELU35694.1"/>
    <property type="molecule type" value="Genomic_DNA"/>
</dbReference>